<keyword evidence="3" id="KW-1185">Reference proteome</keyword>
<dbReference type="SUPFAM" id="SSF46785">
    <property type="entry name" value="Winged helix' DNA-binding domain"/>
    <property type="match status" value="1"/>
</dbReference>
<dbReference type="PANTHER" id="PTHR33164:SF43">
    <property type="entry name" value="HTH-TYPE TRANSCRIPTIONAL REPRESSOR YETL"/>
    <property type="match status" value="1"/>
</dbReference>
<dbReference type="EMBL" id="FNRI01000012">
    <property type="protein sequence ID" value="SEA99963.1"/>
    <property type="molecule type" value="Genomic_DNA"/>
</dbReference>
<dbReference type="InterPro" id="IPR011991">
    <property type="entry name" value="ArsR-like_HTH"/>
</dbReference>
<gene>
    <name evidence="2" type="ORF">SAMN05444145_11250</name>
</gene>
<dbReference type="InterPro" id="IPR036390">
    <property type="entry name" value="WH_DNA-bd_sf"/>
</dbReference>
<dbReference type="InterPro" id="IPR039422">
    <property type="entry name" value="MarR/SlyA-like"/>
</dbReference>
<sequence length="117" mass="13248">MDKLCKIRDLQRAVNQFEAAFEKRYGICLNEGMVLCSLANAERLCPGQLGELLGLTPSNTSKVLRSAESKGLVLRELCCHDRRQMYYSLTPQGRERLAAISCRDVETPEILRKWLCG</sequence>
<dbReference type="CDD" id="cd00090">
    <property type="entry name" value="HTH_ARSR"/>
    <property type="match status" value="1"/>
</dbReference>
<name>A0A1H4FRF6_9BACT</name>
<evidence type="ECO:0000259" key="1">
    <source>
        <dbReference type="PROSITE" id="PS50995"/>
    </source>
</evidence>
<protein>
    <submittedName>
        <fullName evidence="2">DNA-binding transcriptional regulator, MarR family</fullName>
    </submittedName>
</protein>
<dbReference type="AlphaFoldDB" id="A0A1H4FRF6"/>
<dbReference type="STRING" id="1033731.SAMN05444145_11250"/>
<dbReference type="PROSITE" id="PS50995">
    <property type="entry name" value="HTH_MARR_2"/>
    <property type="match status" value="1"/>
</dbReference>
<dbReference type="Pfam" id="PF01047">
    <property type="entry name" value="MarR"/>
    <property type="match status" value="1"/>
</dbReference>
<evidence type="ECO:0000313" key="3">
    <source>
        <dbReference type="Proteomes" id="UP000183253"/>
    </source>
</evidence>
<dbReference type="SMART" id="SM00347">
    <property type="entry name" value="HTH_MARR"/>
    <property type="match status" value="1"/>
</dbReference>
<proteinExistence type="predicted"/>
<reference evidence="2 3" key="1">
    <citation type="submission" date="2016-10" db="EMBL/GenBank/DDBJ databases">
        <authorList>
            <person name="de Groot N.N."/>
        </authorList>
    </citation>
    <scope>NUCLEOTIDE SEQUENCE [LARGE SCALE GENOMIC DNA]</scope>
    <source>
        <strain evidence="2 3">DSM 25383</strain>
    </source>
</reference>
<evidence type="ECO:0000313" key="2">
    <source>
        <dbReference type="EMBL" id="SEA99963.1"/>
    </source>
</evidence>
<organism evidence="2 3">
    <name type="scientific">Alistipes timonensis JC136</name>
    <dbReference type="NCBI Taxonomy" id="1033731"/>
    <lineage>
        <taxon>Bacteria</taxon>
        <taxon>Pseudomonadati</taxon>
        <taxon>Bacteroidota</taxon>
        <taxon>Bacteroidia</taxon>
        <taxon>Bacteroidales</taxon>
        <taxon>Rikenellaceae</taxon>
        <taxon>Alistipes</taxon>
    </lineage>
</organism>
<dbReference type="GO" id="GO:0003677">
    <property type="term" value="F:DNA binding"/>
    <property type="evidence" value="ECO:0007669"/>
    <property type="project" value="UniProtKB-KW"/>
</dbReference>
<feature type="domain" description="HTH marR-type" evidence="1">
    <location>
        <begin position="1"/>
        <end position="117"/>
    </location>
</feature>
<dbReference type="Gene3D" id="1.10.10.10">
    <property type="entry name" value="Winged helix-like DNA-binding domain superfamily/Winged helix DNA-binding domain"/>
    <property type="match status" value="1"/>
</dbReference>
<dbReference type="GO" id="GO:0006950">
    <property type="term" value="P:response to stress"/>
    <property type="evidence" value="ECO:0007669"/>
    <property type="project" value="TreeGrafter"/>
</dbReference>
<accession>A0A1H4FRF6</accession>
<dbReference type="RefSeq" id="WP_010266299.1">
    <property type="nucleotide sequence ID" value="NZ_CAEG01000019.1"/>
</dbReference>
<dbReference type="InterPro" id="IPR000835">
    <property type="entry name" value="HTH_MarR-typ"/>
</dbReference>
<dbReference type="Proteomes" id="UP000183253">
    <property type="component" value="Unassembled WGS sequence"/>
</dbReference>
<dbReference type="InterPro" id="IPR036388">
    <property type="entry name" value="WH-like_DNA-bd_sf"/>
</dbReference>
<keyword evidence="2" id="KW-0238">DNA-binding</keyword>
<dbReference type="OrthoDB" id="1095207at2"/>
<dbReference type="PANTHER" id="PTHR33164">
    <property type="entry name" value="TRANSCRIPTIONAL REGULATOR, MARR FAMILY"/>
    <property type="match status" value="1"/>
</dbReference>
<dbReference type="GO" id="GO:0003700">
    <property type="term" value="F:DNA-binding transcription factor activity"/>
    <property type="evidence" value="ECO:0007669"/>
    <property type="project" value="InterPro"/>
</dbReference>